<evidence type="ECO:0000313" key="3">
    <source>
        <dbReference type="EMBL" id="TYS67572.1"/>
    </source>
</evidence>
<comment type="caution">
    <text evidence="3">The sequence shown here is derived from an EMBL/GenBank/DDBJ whole genome shotgun (WGS) entry which is preliminary data.</text>
</comment>
<organism evidence="3 4">
    <name type="scientific">Sutcliffiella horikoshii</name>
    <dbReference type="NCBI Taxonomy" id="79883"/>
    <lineage>
        <taxon>Bacteria</taxon>
        <taxon>Bacillati</taxon>
        <taxon>Bacillota</taxon>
        <taxon>Bacilli</taxon>
        <taxon>Bacillales</taxon>
        <taxon>Bacillaceae</taxon>
        <taxon>Sutcliffiella</taxon>
    </lineage>
</organism>
<dbReference type="PANTHER" id="PTHR30404">
    <property type="entry name" value="N-ACETYLMURAMOYL-L-ALANINE AMIDASE"/>
    <property type="match status" value="1"/>
</dbReference>
<name>A0A5D4SZB9_9BACI</name>
<dbReference type="GO" id="GO:0030288">
    <property type="term" value="C:outer membrane-bounded periplasmic space"/>
    <property type="evidence" value="ECO:0007669"/>
    <property type="project" value="TreeGrafter"/>
</dbReference>
<dbReference type="GO" id="GO:0008745">
    <property type="term" value="F:N-acetylmuramoyl-L-alanine amidase activity"/>
    <property type="evidence" value="ECO:0007669"/>
    <property type="project" value="InterPro"/>
</dbReference>
<dbReference type="Gene3D" id="3.40.50.12090">
    <property type="match status" value="1"/>
</dbReference>
<gene>
    <name evidence="3" type="ORF">FZC76_13410</name>
</gene>
<proteinExistence type="predicted"/>
<dbReference type="EMBL" id="VTEV01000005">
    <property type="protein sequence ID" value="TYS67572.1"/>
    <property type="molecule type" value="Genomic_DNA"/>
</dbReference>
<dbReference type="SMART" id="SM00646">
    <property type="entry name" value="Ami_3"/>
    <property type="match status" value="1"/>
</dbReference>
<evidence type="ECO:0000313" key="4">
    <source>
        <dbReference type="Proteomes" id="UP000322524"/>
    </source>
</evidence>
<dbReference type="STRING" id="79883.GCA_001636495_04159"/>
<evidence type="ECO:0000259" key="2">
    <source>
        <dbReference type="SMART" id="SM00646"/>
    </source>
</evidence>
<dbReference type="Gene3D" id="3.40.630.40">
    <property type="entry name" value="Zn-dependent exopeptidases"/>
    <property type="match status" value="1"/>
</dbReference>
<dbReference type="GO" id="GO:0009253">
    <property type="term" value="P:peptidoglycan catabolic process"/>
    <property type="evidence" value="ECO:0007669"/>
    <property type="project" value="InterPro"/>
</dbReference>
<keyword evidence="1" id="KW-0378">Hydrolase</keyword>
<evidence type="ECO:0000256" key="1">
    <source>
        <dbReference type="ARBA" id="ARBA00022801"/>
    </source>
</evidence>
<protein>
    <submittedName>
        <fullName evidence="3">N-acetylmuramoyl-L-alanine amidase</fullName>
    </submittedName>
</protein>
<dbReference type="CDD" id="cd02696">
    <property type="entry name" value="MurNAc-LAA"/>
    <property type="match status" value="1"/>
</dbReference>
<reference evidence="3 4" key="1">
    <citation type="submission" date="2019-08" db="EMBL/GenBank/DDBJ databases">
        <title>Bacillus genomes from the desert of Cuatro Cienegas, Coahuila.</title>
        <authorList>
            <person name="Olmedo-Alvarez G."/>
        </authorList>
    </citation>
    <scope>NUCLEOTIDE SEQUENCE [LARGE SCALE GENOMIC DNA]</scope>
    <source>
        <strain evidence="3 4">CH28_1T</strain>
    </source>
</reference>
<dbReference type="InterPro" id="IPR050695">
    <property type="entry name" value="N-acetylmuramoyl_amidase_3"/>
</dbReference>
<dbReference type="OrthoDB" id="9763643at2"/>
<dbReference type="Proteomes" id="UP000322524">
    <property type="component" value="Unassembled WGS sequence"/>
</dbReference>
<dbReference type="RefSeq" id="WP_148988683.1">
    <property type="nucleotide sequence ID" value="NZ_VTEV01000005.1"/>
</dbReference>
<dbReference type="SUPFAM" id="SSF53187">
    <property type="entry name" value="Zn-dependent exopeptidases"/>
    <property type="match status" value="1"/>
</dbReference>
<feature type="domain" description="MurNAc-LAA" evidence="2">
    <location>
        <begin position="66"/>
        <end position="180"/>
    </location>
</feature>
<dbReference type="AlphaFoldDB" id="A0A5D4SZB9"/>
<accession>A0A5D4SZB9</accession>
<dbReference type="Pfam" id="PF01520">
    <property type="entry name" value="Amidase_3"/>
    <property type="match status" value="1"/>
</dbReference>
<dbReference type="InterPro" id="IPR002508">
    <property type="entry name" value="MurNAc-LAA_cat"/>
</dbReference>
<dbReference type="PANTHER" id="PTHR30404:SF0">
    <property type="entry name" value="N-ACETYLMURAMOYL-L-ALANINE AMIDASE AMIC"/>
    <property type="match status" value="1"/>
</dbReference>
<sequence length="270" mass="30189">MVRISWSAGHGFNTPGKRTPDGMREWEFNSAVVVEAIKLLEQYQEVLQLRLDDPTGERDVPLQERSNRSNSWDADVHIDVHANAFGNGGWNDVNGIETFVYTTRPPMDVTLATNVQKRLIANTKRPDRGVKAENFHMLRETTAVSILVECGFMTNREEAALLKSAAYRKLCAQSIIEGVVETYSLKLKEEDFVLERAIVINSFADFPVAELLANFVKAPIYTRRVAESGNFAKELLVVGGNANGIQADRITLLAGRDRFETAARVKEYIG</sequence>